<organism evidence="1 2">
    <name type="scientific">Acidimicrobiia bacterium BACL6 MAG-120924-bin43</name>
    <dbReference type="NCBI Taxonomy" id="1655583"/>
    <lineage>
        <taxon>Bacteria</taxon>
        <taxon>Bacillati</taxon>
        <taxon>Actinomycetota</taxon>
        <taxon>Acidimicrobiia</taxon>
        <taxon>acIV cluster</taxon>
    </lineage>
</organism>
<proteinExistence type="predicted"/>
<dbReference type="Proteomes" id="UP000051017">
    <property type="component" value="Unassembled WGS sequence"/>
</dbReference>
<comment type="caution">
    <text evidence="1">The sequence shown here is derived from an EMBL/GenBank/DDBJ whole genome shotgun (WGS) entry which is preliminary data.</text>
</comment>
<sequence>MEVAGYELTLQHRIKFSKIKSPRGRSIFVPDRLWRLDVGKVFEPVVLPLSLNWSQPGREYEVRDRRQRARLYETVIREGMPHDMLTYIDGALLVDSWSELVLPRNVRAHWQSIIETAA</sequence>
<evidence type="ECO:0000313" key="2">
    <source>
        <dbReference type="Proteomes" id="UP000051017"/>
    </source>
</evidence>
<dbReference type="EMBL" id="LIBJ01000470">
    <property type="protein sequence ID" value="KRO45587.1"/>
    <property type="molecule type" value="Genomic_DNA"/>
</dbReference>
<evidence type="ECO:0000313" key="1">
    <source>
        <dbReference type="EMBL" id="KRO45587.1"/>
    </source>
</evidence>
<reference evidence="1 2" key="1">
    <citation type="submission" date="2015-10" db="EMBL/GenBank/DDBJ databases">
        <title>Metagenome-Assembled Genomes uncover a global brackish microbiome.</title>
        <authorList>
            <person name="Hugerth L.W."/>
            <person name="Larsson J."/>
            <person name="Alneberg J."/>
            <person name="Lindh M.V."/>
            <person name="Legrand C."/>
            <person name="Pinhassi J."/>
            <person name="Andersson A.F."/>
        </authorList>
    </citation>
    <scope>NUCLEOTIDE SEQUENCE [LARGE SCALE GENOMIC DNA]</scope>
    <source>
        <strain evidence="1">BACL6 MAG-120924-bin43</strain>
    </source>
</reference>
<gene>
    <name evidence="1" type="ORF">ABR75_09060</name>
</gene>
<accession>A0A0R2QCA8</accession>
<protein>
    <submittedName>
        <fullName evidence="1">Uncharacterized protein</fullName>
    </submittedName>
</protein>
<name>A0A0R2QCA8_9ACTN</name>
<dbReference type="AlphaFoldDB" id="A0A0R2QCA8"/>